<gene>
    <name evidence="1" type="ORF">CCMP2556_LOCUS22681</name>
</gene>
<accession>A0ABP0LTW6</accession>
<protein>
    <recommendedName>
        <fullName evidence="3">SET domain-containing protein</fullName>
    </recommendedName>
</protein>
<proteinExistence type="predicted"/>
<sequence length="79" mass="9086">MAVRQLTQIQHGLSMLREARSVLAEDFSGQLQCKKVNVKICEFGDVAYFRTFKTTKEVRKGGELITDYGSQYWEDFEGC</sequence>
<evidence type="ECO:0000313" key="1">
    <source>
        <dbReference type="EMBL" id="CAK9042674.1"/>
    </source>
</evidence>
<evidence type="ECO:0000313" key="2">
    <source>
        <dbReference type="Proteomes" id="UP001642484"/>
    </source>
</evidence>
<dbReference type="InterPro" id="IPR046341">
    <property type="entry name" value="SET_dom_sf"/>
</dbReference>
<comment type="caution">
    <text evidence="1">The sequence shown here is derived from an EMBL/GenBank/DDBJ whole genome shotgun (WGS) entry which is preliminary data.</text>
</comment>
<name>A0ABP0LTW6_9DINO</name>
<evidence type="ECO:0008006" key="3">
    <source>
        <dbReference type="Google" id="ProtNLM"/>
    </source>
</evidence>
<keyword evidence="2" id="KW-1185">Reference proteome</keyword>
<dbReference type="Gene3D" id="2.170.270.10">
    <property type="entry name" value="SET domain"/>
    <property type="match status" value="1"/>
</dbReference>
<dbReference type="Proteomes" id="UP001642484">
    <property type="component" value="Unassembled WGS sequence"/>
</dbReference>
<dbReference type="EMBL" id="CAXAMN010014202">
    <property type="protein sequence ID" value="CAK9042674.1"/>
    <property type="molecule type" value="Genomic_DNA"/>
</dbReference>
<organism evidence="1 2">
    <name type="scientific">Durusdinium trenchii</name>
    <dbReference type="NCBI Taxonomy" id="1381693"/>
    <lineage>
        <taxon>Eukaryota</taxon>
        <taxon>Sar</taxon>
        <taxon>Alveolata</taxon>
        <taxon>Dinophyceae</taxon>
        <taxon>Suessiales</taxon>
        <taxon>Symbiodiniaceae</taxon>
        <taxon>Durusdinium</taxon>
    </lineage>
</organism>
<reference evidence="1 2" key="1">
    <citation type="submission" date="2024-02" db="EMBL/GenBank/DDBJ databases">
        <authorList>
            <person name="Chen Y."/>
            <person name="Shah S."/>
            <person name="Dougan E. K."/>
            <person name="Thang M."/>
            <person name="Chan C."/>
        </authorList>
    </citation>
    <scope>NUCLEOTIDE SEQUENCE [LARGE SCALE GENOMIC DNA]</scope>
</reference>